<dbReference type="EMBL" id="CP134052">
    <property type="protein sequence ID" value="WNC17871.1"/>
    <property type="molecule type" value="Genomic_DNA"/>
</dbReference>
<geneLocation type="plasmid" evidence="5 6">
    <name>pBbsI</name>
</geneLocation>
<dbReference type="InterPro" id="IPR050882">
    <property type="entry name" value="Prepilin_peptidase/N-MTase"/>
</dbReference>
<feature type="transmembrane region" description="Helical" evidence="3">
    <location>
        <begin position="133"/>
        <end position="150"/>
    </location>
</feature>
<dbReference type="Pfam" id="PF01478">
    <property type="entry name" value="Peptidase_A24"/>
    <property type="match status" value="1"/>
</dbReference>
<feature type="transmembrane region" description="Helical" evidence="3">
    <location>
        <begin position="6"/>
        <end position="24"/>
    </location>
</feature>
<evidence type="ECO:0000313" key="5">
    <source>
        <dbReference type="EMBL" id="WNC17871.1"/>
    </source>
</evidence>
<keyword evidence="6" id="KW-1185">Reference proteome</keyword>
<dbReference type="PANTHER" id="PTHR30487:SF0">
    <property type="entry name" value="PREPILIN LEADER PEPTIDASE_N-METHYLTRANSFERASE-RELATED"/>
    <property type="match status" value="1"/>
</dbReference>
<name>A0ABY9TEL2_BREBE</name>
<keyword evidence="3" id="KW-1133">Transmembrane helix</keyword>
<gene>
    <name evidence="5" type="ORF">RGB73_30345</name>
</gene>
<organism evidence="5 6">
    <name type="scientific">Brevibacillus brevis</name>
    <name type="common">Bacillus brevis</name>
    <dbReference type="NCBI Taxonomy" id="1393"/>
    <lineage>
        <taxon>Bacteria</taxon>
        <taxon>Bacillati</taxon>
        <taxon>Bacillota</taxon>
        <taxon>Bacilli</taxon>
        <taxon>Bacillales</taxon>
        <taxon>Paenibacillaceae</taxon>
        <taxon>Brevibacillus</taxon>
    </lineage>
</organism>
<dbReference type="PRINTS" id="PR00864">
    <property type="entry name" value="PREPILNPTASE"/>
</dbReference>
<evidence type="ECO:0000256" key="2">
    <source>
        <dbReference type="RuleBase" id="RU003793"/>
    </source>
</evidence>
<keyword evidence="3" id="KW-0812">Transmembrane</keyword>
<keyword evidence="5" id="KW-0378">Hydrolase</keyword>
<reference evidence="5 6" key="1">
    <citation type="submission" date="2023-09" db="EMBL/GenBank/DDBJ databases">
        <title>Complete Genome and Methylome dissection of Bacillus brevis NEB573 original source of BbsI restriction endonuclease.</title>
        <authorList>
            <person name="Fomenkov A."/>
            <person name="Roberts R.D."/>
        </authorList>
    </citation>
    <scope>NUCLEOTIDE SEQUENCE [LARGE SCALE GENOMIC DNA]</scope>
    <source>
        <strain evidence="5 6">NEB573</strain>
        <plasmid evidence="5 6">pBbsI</plasmid>
    </source>
</reference>
<proteinExistence type="inferred from homology"/>
<dbReference type="GO" id="GO:0016787">
    <property type="term" value="F:hydrolase activity"/>
    <property type="evidence" value="ECO:0007669"/>
    <property type="project" value="UniProtKB-KW"/>
</dbReference>
<feature type="domain" description="Prepilin type IV endopeptidase peptidase" evidence="4">
    <location>
        <begin position="13"/>
        <end position="117"/>
    </location>
</feature>
<sequence>MYLQSISHVLLLLLFLVFTAWVAWEDIRTRKIPNKAIVPFFLVFMAFQVITDRANMLDYIIGSVAGCVFLLLAHAFNPKGMGMGDVKLMAVIGLLVGWTGVALTLFLSCIVGTFVAITLILTRRMTIKDTIPFGSVLAPIAFVTFAFDWHKIFWDFLISMV</sequence>
<feature type="transmembrane region" description="Helical" evidence="3">
    <location>
        <begin position="88"/>
        <end position="121"/>
    </location>
</feature>
<keyword evidence="3" id="KW-0472">Membrane</keyword>
<dbReference type="RefSeq" id="WP_310774675.1">
    <property type="nucleotide sequence ID" value="NZ_CP134052.1"/>
</dbReference>
<dbReference type="EC" id="3.4.23.-" evidence="5"/>
<evidence type="ECO:0000313" key="6">
    <source>
        <dbReference type="Proteomes" id="UP001256827"/>
    </source>
</evidence>
<accession>A0ABY9TEL2</accession>
<dbReference type="InterPro" id="IPR014032">
    <property type="entry name" value="Peptidase_A24A_bac"/>
</dbReference>
<dbReference type="Proteomes" id="UP001256827">
    <property type="component" value="Plasmid pBbsI"/>
</dbReference>
<evidence type="ECO:0000256" key="1">
    <source>
        <dbReference type="ARBA" id="ARBA00005801"/>
    </source>
</evidence>
<evidence type="ECO:0000259" key="4">
    <source>
        <dbReference type="Pfam" id="PF01478"/>
    </source>
</evidence>
<keyword evidence="5" id="KW-0614">Plasmid</keyword>
<comment type="similarity">
    <text evidence="1 2">Belongs to the peptidase A24 family.</text>
</comment>
<protein>
    <submittedName>
        <fullName evidence="5">A24 family peptidase</fullName>
        <ecNumber evidence="5">3.4.23.-</ecNumber>
    </submittedName>
</protein>
<dbReference type="PANTHER" id="PTHR30487">
    <property type="entry name" value="TYPE 4 PREPILIN-LIKE PROTEINS LEADER PEPTIDE-PROCESSING ENZYME"/>
    <property type="match status" value="1"/>
</dbReference>
<dbReference type="InterPro" id="IPR000045">
    <property type="entry name" value="Prepilin_IV_endopep_pep"/>
</dbReference>
<evidence type="ECO:0000256" key="3">
    <source>
        <dbReference type="SAM" id="Phobius"/>
    </source>
</evidence>
<feature type="transmembrane region" description="Helical" evidence="3">
    <location>
        <begin position="57"/>
        <end position="76"/>
    </location>
</feature>
<dbReference type="Gene3D" id="1.20.120.1220">
    <property type="match status" value="1"/>
</dbReference>